<dbReference type="InterPro" id="IPR036872">
    <property type="entry name" value="CH_dom_sf"/>
</dbReference>
<dbReference type="InterPro" id="IPR001611">
    <property type="entry name" value="Leu-rich_rpt"/>
</dbReference>
<keyword evidence="2" id="KW-0677">Repeat</keyword>
<dbReference type="SMART" id="SM00369">
    <property type="entry name" value="LRR_TYP"/>
    <property type="match status" value="4"/>
</dbReference>
<dbReference type="Pfam" id="PF13855">
    <property type="entry name" value="LRR_8"/>
    <property type="match status" value="1"/>
</dbReference>
<accession>A0A0V0S6N8</accession>
<feature type="region of interest" description="Disordered" evidence="3">
    <location>
        <begin position="770"/>
        <end position="798"/>
    </location>
</feature>
<dbReference type="InterPro" id="IPR050216">
    <property type="entry name" value="LRR_domain-containing"/>
</dbReference>
<dbReference type="STRING" id="6336.A0A0V0S6N8"/>
<feature type="region of interest" description="Disordered" evidence="3">
    <location>
        <begin position="578"/>
        <end position="611"/>
    </location>
</feature>
<sequence>LPDKSATRLDASFRKGLQLCSSDFQPLATSAVGSRRCSGKVRPRTLSLTSRLRLFHLSCEILFCGQFRNASAQLHLCRHCCALPRQLAARITYCIIGILYVVLSKAVVREGIDLRHCATFRIQLQKIAVCREFFFIYFCHFDQSLVSLFVDAVWDTMAAFGPCGGGSSTGAMSRCLDKVFEDAQLAGVLSLSGRNLKTFPCSAGRYDLSDTVYADLSKNRLAEFPVELAECGFLETLHLQQNCIRSVPNCVRYLGLLTYLDLGVNQIQTFPVELCLLPLEVLLLNNNRIESLPVEIEKLSNSLAELDLSCNQIAVLPNEIGALKKLRVLNLRQNLLTWLPYEFCNLELKIFDVSYNKLSHLDVDLRFMRSVVHLSLDGNPLVFPMAMFCDRGRDHIFRMLELEAVKRGKAKQASADVDTRQISLLPTNPNDYKYLSRDKSGRRQSRNRTIATDSGYSTLSEEHAKMLVECLPFGAKVGAGESTIPLAARKRSPPVGQESAPLCAGAGKRDSGCRPNFVPPPPPLAAPAPFTSCTLLQSVKKSERGGLVEEVMSACLERMNLGSSSVVDEAASLDLVVNGRSTPEKKRPPPPPPPPPRRNVVSSVQQQQQQQCFKKMPAMEEACRSSPVGEEVMSRATPPKHVKSEIIQALYTTATGGGAGGPLKAGVAKKTEFIQSVYNDGSPQLGQSPSKSTILATIEQQQHCLSPPVIATVAAVDNSNQLTSPQQKKQQTTNSISCNGRLEATEISTAANYDNTNSNVVRRLSYTKNQQSNRTTINHPAVRSTHNRNNNNTVASPVESPVTVVESIRKIVEQKLDVVDLPHSAEALGNVLSDGVLLCNFINAIRPRTVAIVHTSADNGAKLPLAKARRNVENFLTGCRRLGVQEDWMPRYEDLVLRHPPDLKTLHELLGTLVHLFSVLELMEKKNLHAVHRALQAIGRQASKTARSSKLCNNNVSSSSRIS</sequence>
<evidence type="ECO:0000313" key="5">
    <source>
        <dbReference type="EMBL" id="KRX22435.1"/>
    </source>
</evidence>
<dbReference type="Gene3D" id="3.80.10.10">
    <property type="entry name" value="Ribonuclease Inhibitor"/>
    <property type="match status" value="1"/>
</dbReference>
<feature type="region of interest" description="Disordered" evidence="3">
    <location>
        <begin position="488"/>
        <end position="507"/>
    </location>
</feature>
<organism evidence="5 6">
    <name type="scientific">Trichinella nelsoni</name>
    <dbReference type="NCBI Taxonomy" id="6336"/>
    <lineage>
        <taxon>Eukaryota</taxon>
        <taxon>Metazoa</taxon>
        <taxon>Ecdysozoa</taxon>
        <taxon>Nematoda</taxon>
        <taxon>Enoplea</taxon>
        <taxon>Dorylaimia</taxon>
        <taxon>Trichinellida</taxon>
        <taxon>Trichinellidae</taxon>
        <taxon>Trichinella</taxon>
    </lineage>
</organism>
<dbReference type="PROSITE" id="PS50021">
    <property type="entry name" value="CH"/>
    <property type="match status" value="1"/>
</dbReference>
<dbReference type="Pfam" id="PF00307">
    <property type="entry name" value="CH"/>
    <property type="match status" value="1"/>
</dbReference>
<feature type="domain" description="Calponin-homology (CH)" evidence="4">
    <location>
        <begin position="802"/>
        <end position="921"/>
    </location>
</feature>
<dbReference type="InterPro" id="IPR032675">
    <property type="entry name" value="LRR_dom_sf"/>
</dbReference>
<evidence type="ECO:0000256" key="3">
    <source>
        <dbReference type="SAM" id="MobiDB-lite"/>
    </source>
</evidence>
<keyword evidence="1" id="KW-0433">Leucine-rich repeat</keyword>
<dbReference type="EMBL" id="JYDL01000031">
    <property type="protein sequence ID" value="KRX22435.1"/>
    <property type="molecule type" value="Genomic_DNA"/>
</dbReference>
<dbReference type="SUPFAM" id="SSF52058">
    <property type="entry name" value="L domain-like"/>
    <property type="match status" value="1"/>
</dbReference>
<evidence type="ECO:0000259" key="4">
    <source>
        <dbReference type="PROSITE" id="PS50021"/>
    </source>
</evidence>
<dbReference type="SUPFAM" id="SSF47576">
    <property type="entry name" value="Calponin-homology domain, CH-domain"/>
    <property type="match status" value="1"/>
</dbReference>
<dbReference type="InterPro" id="IPR001715">
    <property type="entry name" value="CH_dom"/>
</dbReference>
<dbReference type="OrthoDB" id="660555at2759"/>
<name>A0A0V0S6N8_9BILA</name>
<keyword evidence="6" id="KW-1185">Reference proteome</keyword>
<evidence type="ECO:0000256" key="1">
    <source>
        <dbReference type="ARBA" id="ARBA00022614"/>
    </source>
</evidence>
<dbReference type="AlphaFoldDB" id="A0A0V0S6N8"/>
<dbReference type="PANTHER" id="PTHR48051">
    <property type="match status" value="1"/>
</dbReference>
<comment type="caution">
    <text evidence="5">The sequence shown here is derived from an EMBL/GenBank/DDBJ whole genome shotgun (WGS) entry which is preliminary data.</text>
</comment>
<evidence type="ECO:0000313" key="6">
    <source>
        <dbReference type="Proteomes" id="UP000054630"/>
    </source>
</evidence>
<dbReference type="PROSITE" id="PS51450">
    <property type="entry name" value="LRR"/>
    <property type="match status" value="2"/>
</dbReference>
<dbReference type="PANTHER" id="PTHR48051:SF21">
    <property type="entry name" value="CALPONIN-HOMOLOGY (CH) DOMAIN-CONTAINING PROTEIN"/>
    <property type="match status" value="1"/>
</dbReference>
<reference evidence="5 6" key="1">
    <citation type="submission" date="2015-01" db="EMBL/GenBank/DDBJ databases">
        <title>Evolution of Trichinella species and genotypes.</title>
        <authorList>
            <person name="Korhonen P.K."/>
            <person name="Edoardo P."/>
            <person name="Giuseppe L.R."/>
            <person name="Gasser R.B."/>
        </authorList>
    </citation>
    <scope>NUCLEOTIDE SEQUENCE [LARGE SCALE GENOMIC DNA]</scope>
    <source>
        <strain evidence="5">ISS37</strain>
    </source>
</reference>
<dbReference type="Gene3D" id="1.10.418.10">
    <property type="entry name" value="Calponin-like domain"/>
    <property type="match status" value="1"/>
</dbReference>
<feature type="non-terminal residue" evidence="5">
    <location>
        <position position="1"/>
    </location>
</feature>
<dbReference type="Proteomes" id="UP000054630">
    <property type="component" value="Unassembled WGS sequence"/>
</dbReference>
<gene>
    <name evidence="5" type="primary">LRCH3</name>
    <name evidence="5" type="ORF">T07_14189</name>
</gene>
<evidence type="ECO:0000256" key="2">
    <source>
        <dbReference type="ARBA" id="ARBA00022737"/>
    </source>
</evidence>
<dbReference type="GO" id="GO:0005737">
    <property type="term" value="C:cytoplasm"/>
    <property type="evidence" value="ECO:0007669"/>
    <property type="project" value="TreeGrafter"/>
</dbReference>
<feature type="compositionally biased region" description="Low complexity" evidence="3">
    <location>
        <begin position="598"/>
        <end position="611"/>
    </location>
</feature>
<protein>
    <submittedName>
        <fullName evidence="5">Leucine-rich repeat and calponin homology domain-containing protein 3</fullName>
    </submittedName>
</protein>
<proteinExistence type="predicted"/>
<dbReference type="InterPro" id="IPR003591">
    <property type="entry name" value="Leu-rich_rpt_typical-subtyp"/>
</dbReference>